<organism evidence="1 2">
    <name type="scientific">Salinicola socius</name>
    <dbReference type="NCBI Taxonomy" id="404433"/>
    <lineage>
        <taxon>Bacteria</taxon>
        <taxon>Pseudomonadati</taxon>
        <taxon>Pseudomonadota</taxon>
        <taxon>Gammaproteobacteria</taxon>
        <taxon>Oceanospirillales</taxon>
        <taxon>Halomonadaceae</taxon>
        <taxon>Salinicola</taxon>
    </lineage>
</organism>
<proteinExistence type="predicted"/>
<dbReference type="Proteomes" id="UP000186878">
    <property type="component" value="Unassembled WGS sequence"/>
</dbReference>
<accession>A0A1Q8SUG4</accession>
<keyword evidence="2" id="KW-1185">Reference proteome</keyword>
<protein>
    <submittedName>
        <fullName evidence="1">Uncharacterized protein</fullName>
    </submittedName>
</protein>
<evidence type="ECO:0000313" key="1">
    <source>
        <dbReference type="EMBL" id="OLO05074.1"/>
    </source>
</evidence>
<dbReference type="EMBL" id="MSDO01000005">
    <property type="protein sequence ID" value="OLO05074.1"/>
    <property type="molecule type" value="Genomic_DNA"/>
</dbReference>
<evidence type="ECO:0000313" key="2">
    <source>
        <dbReference type="Proteomes" id="UP000186878"/>
    </source>
</evidence>
<dbReference type="AlphaFoldDB" id="A0A1Q8SUG4"/>
<reference evidence="1 2" key="1">
    <citation type="submission" date="2016-12" db="EMBL/GenBank/DDBJ databases">
        <title>Draft genome sequences of strains Salinicola socius SMB35, Salinicola sp. MH3R3-1 and Chromohalobacter sp. SMB17 from the Verkhnekamsk potash mining region of Russia.</title>
        <authorList>
            <person name="Mavrodi D.V."/>
            <person name="Olsson B.E."/>
            <person name="Korsakova E.S."/>
            <person name="Pyankova A."/>
            <person name="Mavrodi O.V."/>
            <person name="Plotnikova E.G."/>
        </authorList>
    </citation>
    <scope>NUCLEOTIDE SEQUENCE [LARGE SCALE GENOMIC DNA]</scope>
    <source>
        <strain evidence="1 2">SMB35</strain>
    </source>
</reference>
<name>A0A1Q8SUG4_9GAMM</name>
<comment type="caution">
    <text evidence="1">The sequence shown here is derived from an EMBL/GenBank/DDBJ whole genome shotgun (WGS) entry which is preliminary data.</text>
</comment>
<gene>
    <name evidence="1" type="ORF">BTW07_05515</name>
</gene>
<sequence length="74" mass="8287">MKITSHEQRLLVPRRTNVPVAGSLNAKAIINNVPLGTLKTRIRKLIDSGIERERAIEIALNRPIGPQGRPRKQD</sequence>